<evidence type="ECO:0000313" key="11">
    <source>
        <dbReference type="EMBL" id="AZZ56405.1"/>
    </source>
</evidence>
<dbReference type="NCBIfam" id="TIGR00494">
    <property type="entry name" value="crcB"/>
    <property type="match status" value="1"/>
</dbReference>
<dbReference type="GO" id="GO:0062054">
    <property type="term" value="F:fluoride channel activity"/>
    <property type="evidence" value="ECO:0007669"/>
    <property type="project" value="UniProtKB-UniRule"/>
</dbReference>
<evidence type="ECO:0000256" key="8">
    <source>
        <dbReference type="ARBA" id="ARBA00035585"/>
    </source>
</evidence>
<dbReference type="Pfam" id="PF02537">
    <property type="entry name" value="CRCB"/>
    <property type="match status" value="1"/>
</dbReference>
<gene>
    <name evidence="10 11" type="primary">crcB</name>
    <name evidence="10" type="synonym">fluC</name>
    <name evidence="11" type="ORF">C7V51_11350</name>
</gene>
<name>A0AAD1AG62_9MICO</name>
<dbReference type="GO" id="GO:0046872">
    <property type="term" value="F:metal ion binding"/>
    <property type="evidence" value="ECO:0007669"/>
    <property type="project" value="UniProtKB-KW"/>
</dbReference>
<feature type="transmembrane region" description="Helical" evidence="10">
    <location>
        <begin position="44"/>
        <end position="67"/>
    </location>
</feature>
<dbReference type="PANTHER" id="PTHR28259">
    <property type="entry name" value="FLUORIDE EXPORT PROTEIN 1-RELATED"/>
    <property type="match status" value="1"/>
</dbReference>
<evidence type="ECO:0000256" key="10">
    <source>
        <dbReference type="HAMAP-Rule" id="MF_00454"/>
    </source>
</evidence>
<evidence type="ECO:0000313" key="12">
    <source>
        <dbReference type="Proteomes" id="UP000283946"/>
    </source>
</evidence>
<comment type="similarity">
    <text evidence="7 10">Belongs to the fluoride channel Fluc/FEX (TC 1.A.43) family.</text>
</comment>
<feature type="binding site" evidence="10">
    <location>
        <position position="92"/>
    </location>
    <ligand>
        <name>Na(+)</name>
        <dbReference type="ChEBI" id="CHEBI:29101"/>
        <note>structural</note>
    </ligand>
</feature>
<evidence type="ECO:0000256" key="3">
    <source>
        <dbReference type="ARBA" id="ARBA00022692"/>
    </source>
</evidence>
<accession>A0AAD1AG62</accession>
<keyword evidence="10" id="KW-0813">Transport</keyword>
<proteinExistence type="inferred from homology"/>
<evidence type="ECO:0000256" key="1">
    <source>
        <dbReference type="ARBA" id="ARBA00004651"/>
    </source>
</evidence>
<reference evidence="11 12" key="1">
    <citation type="submission" date="2018-03" db="EMBL/GenBank/DDBJ databases">
        <title>Bacteriophage NCPPB3778 and a type I-E CRISPR drive the evolution of the US Biological Select Agent, Rathayibacter toxicus.</title>
        <authorList>
            <person name="Davis E.W.II."/>
            <person name="Tabima J.F."/>
            <person name="Weisberg A.J."/>
            <person name="Dantas Lopes L."/>
            <person name="Wiseman M.S."/>
            <person name="Wiseman M.S."/>
            <person name="Pupko T."/>
            <person name="Belcher M.S."/>
            <person name="Sechler A.J."/>
            <person name="Tancos M.A."/>
            <person name="Schroeder B.K."/>
            <person name="Murray T.D."/>
            <person name="Luster D.G."/>
            <person name="Schneider W.L."/>
            <person name="Rogers E."/>
            <person name="Andreote F.D."/>
            <person name="Grunwald N.J."/>
            <person name="Putnam M.L."/>
            <person name="Chang J.H."/>
        </authorList>
    </citation>
    <scope>NUCLEOTIDE SEQUENCE [LARGE SCALE GENOMIC DNA]</scope>
    <source>
        <strain evidence="11 12">NCCPB 2253</strain>
    </source>
</reference>
<feature type="binding site" evidence="10">
    <location>
        <position position="89"/>
    </location>
    <ligand>
        <name>Na(+)</name>
        <dbReference type="ChEBI" id="CHEBI:29101"/>
        <note>structural</note>
    </ligand>
</feature>
<feature type="transmembrane region" description="Helical" evidence="10">
    <location>
        <begin position="79"/>
        <end position="99"/>
    </location>
</feature>
<keyword evidence="3 10" id="KW-0812">Transmembrane</keyword>
<keyword evidence="10" id="KW-0915">Sodium</keyword>
<evidence type="ECO:0000256" key="5">
    <source>
        <dbReference type="ARBA" id="ARBA00023136"/>
    </source>
</evidence>
<feature type="transmembrane region" description="Helical" evidence="10">
    <location>
        <begin position="16"/>
        <end position="38"/>
    </location>
</feature>
<evidence type="ECO:0000256" key="4">
    <source>
        <dbReference type="ARBA" id="ARBA00022989"/>
    </source>
</evidence>
<dbReference type="GO" id="GO:0140114">
    <property type="term" value="P:cellular detoxification of fluoride"/>
    <property type="evidence" value="ECO:0007669"/>
    <property type="project" value="UniProtKB-UniRule"/>
</dbReference>
<dbReference type="GO" id="GO:0005886">
    <property type="term" value="C:plasma membrane"/>
    <property type="evidence" value="ECO:0007669"/>
    <property type="project" value="UniProtKB-SubCell"/>
</dbReference>
<keyword evidence="6 10" id="KW-0407">Ion channel</keyword>
<evidence type="ECO:0000256" key="7">
    <source>
        <dbReference type="ARBA" id="ARBA00035120"/>
    </source>
</evidence>
<feature type="transmembrane region" description="Helical" evidence="10">
    <location>
        <begin position="114"/>
        <end position="135"/>
    </location>
</feature>
<comment type="catalytic activity">
    <reaction evidence="8">
        <text>fluoride(in) = fluoride(out)</text>
        <dbReference type="Rhea" id="RHEA:76159"/>
        <dbReference type="ChEBI" id="CHEBI:17051"/>
    </reaction>
    <physiologicalReaction direction="left-to-right" evidence="8">
        <dbReference type="Rhea" id="RHEA:76160"/>
    </physiologicalReaction>
</comment>
<dbReference type="InterPro" id="IPR003691">
    <property type="entry name" value="FluC"/>
</dbReference>
<dbReference type="EMBL" id="CP028130">
    <property type="protein sequence ID" value="AZZ56405.1"/>
    <property type="molecule type" value="Genomic_DNA"/>
</dbReference>
<dbReference type="PANTHER" id="PTHR28259:SF1">
    <property type="entry name" value="FLUORIDE EXPORT PROTEIN 1-RELATED"/>
    <property type="match status" value="1"/>
</dbReference>
<evidence type="ECO:0000256" key="2">
    <source>
        <dbReference type="ARBA" id="ARBA00022475"/>
    </source>
</evidence>
<comment type="subcellular location">
    <subcellularLocation>
        <location evidence="1 10">Cell membrane</location>
        <topology evidence="1 10">Multi-pass membrane protein</topology>
    </subcellularLocation>
</comment>
<evidence type="ECO:0000256" key="9">
    <source>
        <dbReference type="ARBA" id="ARBA00049940"/>
    </source>
</evidence>
<keyword evidence="10" id="KW-0406">Ion transport</keyword>
<dbReference type="HAMAP" id="MF_00454">
    <property type="entry name" value="FluC"/>
    <property type="match status" value="1"/>
</dbReference>
<evidence type="ECO:0000256" key="6">
    <source>
        <dbReference type="ARBA" id="ARBA00023303"/>
    </source>
</evidence>
<keyword evidence="5 10" id="KW-0472">Membrane</keyword>
<keyword evidence="4 10" id="KW-1133">Transmembrane helix</keyword>
<comment type="function">
    <text evidence="9 10">Fluoride-specific ion channel. Important for reducing fluoride concentration in the cell, thus reducing its toxicity.</text>
</comment>
<dbReference type="KEGG" id="ria:C7V51_11350"/>
<comment type="activity regulation">
    <text evidence="10">Na(+) is not transported, but it plays an essential structural role and its presence is essential for fluoride channel function.</text>
</comment>
<keyword evidence="10" id="KW-0479">Metal-binding</keyword>
<dbReference type="Proteomes" id="UP000283946">
    <property type="component" value="Chromosome"/>
</dbReference>
<protein>
    <recommendedName>
        <fullName evidence="10">Fluoride-specific ion channel FluC</fullName>
    </recommendedName>
</protein>
<keyword evidence="2 10" id="KW-1003">Cell membrane</keyword>
<dbReference type="AlphaFoldDB" id="A0AAD1AG62"/>
<sequence>MGSFGVTLPLFLRPGAILLVALGGAVGTAGRFTLAVVLPRVGVLPIATVVVNLVGAFLLGLLLEGLARRGPDEGGRRRLRLLLGTGVLGGFTTYSTFSLDTVALIEGGHLAESLLYTGGTLVLGLAAAALGIAVAGRRRGEAW</sequence>
<organism evidence="11 12">
    <name type="scientific">Rathayibacter iranicus</name>
    <dbReference type="NCBI Taxonomy" id="59737"/>
    <lineage>
        <taxon>Bacteria</taxon>
        <taxon>Bacillati</taxon>
        <taxon>Actinomycetota</taxon>
        <taxon>Actinomycetes</taxon>
        <taxon>Micrococcales</taxon>
        <taxon>Microbacteriaceae</taxon>
        <taxon>Rathayibacter</taxon>
    </lineage>
</organism>